<gene>
    <name evidence="2" type="ORF">BD626DRAFT_481257</name>
</gene>
<feature type="compositionally biased region" description="Polar residues" evidence="1">
    <location>
        <begin position="438"/>
        <end position="451"/>
    </location>
</feature>
<reference evidence="2 3" key="1">
    <citation type="journal article" date="2019" name="New Phytol.">
        <title>Comparative genomics reveals unique wood-decay strategies and fruiting body development in the Schizophyllaceae.</title>
        <authorList>
            <person name="Almasi E."/>
            <person name="Sahu N."/>
            <person name="Krizsan K."/>
            <person name="Balint B."/>
            <person name="Kovacs G.M."/>
            <person name="Kiss B."/>
            <person name="Cseklye J."/>
            <person name="Drula E."/>
            <person name="Henrissat B."/>
            <person name="Nagy I."/>
            <person name="Chovatia M."/>
            <person name="Adam C."/>
            <person name="LaButti K."/>
            <person name="Lipzen A."/>
            <person name="Riley R."/>
            <person name="Grigoriev I.V."/>
            <person name="Nagy L.G."/>
        </authorList>
    </citation>
    <scope>NUCLEOTIDE SEQUENCE [LARGE SCALE GENOMIC DNA]</scope>
    <source>
        <strain evidence="2 3">NL-1724</strain>
    </source>
</reference>
<feature type="compositionally biased region" description="Polar residues" evidence="1">
    <location>
        <begin position="287"/>
        <end position="299"/>
    </location>
</feature>
<feature type="region of interest" description="Disordered" evidence="1">
    <location>
        <begin position="376"/>
        <end position="580"/>
    </location>
</feature>
<dbReference type="AlphaFoldDB" id="A0A550CU04"/>
<dbReference type="OrthoDB" id="3269047at2759"/>
<dbReference type="EMBL" id="VDMD01000002">
    <property type="protein sequence ID" value="TRM68270.1"/>
    <property type="molecule type" value="Genomic_DNA"/>
</dbReference>
<feature type="region of interest" description="Disordered" evidence="1">
    <location>
        <begin position="247"/>
        <end position="324"/>
    </location>
</feature>
<feature type="compositionally biased region" description="Low complexity" evidence="1">
    <location>
        <begin position="115"/>
        <end position="125"/>
    </location>
</feature>
<feature type="compositionally biased region" description="Polar residues" evidence="1">
    <location>
        <begin position="261"/>
        <end position="279"/>
    </location>
</feature>
<accession>A0A550CU04</accession>
<feature type="region of interest" description="Disordered" evidence="1">
    <location>
        <begin position="187"/>
        <end position="218"/>
    </location>
</feature>
<feature type="compositionally biased region" description="Pro residues" evidence="1">
    <location>
        <begin position="195"/>
        <end position="205"/>
    </location>
</feature>
<comment type="caution">
    <text evidence="2">The sequence shown here is derived from an EMBL/GenBank/DDBJ whole genome shotgun (WGS) entry which is preliminary data.</text>
</comment>
<name>A0A550CU04_9AGAR</name>
<protein>
    <submittedName>
        <fullName evidence="2">Uncharacterized protein</fullName>
    </submittedName>
</protein>
<dbReference type="Proteomes" id="UP000320762">
    <property type="component" value="Unassembled WGS sequence"/>
</dbReference>
<feature type="compositionally biased region" description="Low complexity" evidence="1">
    <location>
        <begin position="206"/>
        <end position="217"/>
    </location>
</feature>
<evidence type="ECO:0000313" key="2">
    <source>
        <dbReference type="EMBL" id="TRM68270.1"/>
    </source>
</evidence>
<evidence type="ECO:0000256" key="1">
    <source>
        <dbReference type="SAM" id="MobiDB-lite"/>
    </source>
</evidence>
<proteinExistence type="predicted"/>
<sequence length="580" mass="61560">MSATNTSPSSAMKKPQQPPVGSDSPPKVPAKSQLQSQAQAAHNKQASTKAQPLHPSKNHALQPGQKKVPHRSGKPIINWLQRKWTGTVRSKRTAENMHAAAEMGRTKGRKDRMSSRSSSRAVSSPLPSPGVTARPSKLEPIAPVRRKTVSLNGDDISPRSSLSDDRSSLPSSLARDSTYSAIRALEADEDASMRPLPPSSPPSPSPSRSSSSYLSDPHTFKSMAASTKPTTLLSVDLNGGMAHIAQAPLTPSGHRQRTTHARTSSNGTNLINSGASITFSALPPSPTRSNTADSTTGDFTQAPLHTAHHPRNNPRPSSPPIDNASVFTLASSAYAIPGMRSGPALNGWSSAPPSALGYGDSISHMDSIGYPDAESNSHWGLGDEGNDERDFDASVRALRPRSSRRGSWESEASRWSARVQGAGTSSMHGTSLIRERSLWTTNSLKTGNPSELDNGDQDEYDYTSAPGDVQEVIAEEDPVAGEKGQDSSMTVTKPAASTEEAPLLHVKDTVGRKLSSETIGTPNPASAVDDDRSGLPKSSSETEIATPLKEQLTPKEELAKVNDDDASPSKDKELLLTPTL</sequence>
<feature type="compositionally biased region" description="Basic and acidic residues" evidence="1">
    <location>
        <begin position="505"/>
        <end position="515"/>
    </location>
</feature>
<evidence type="ECO:0000313" key="3">
    <source>
        <dbReference type="Proteomes" id="UP000320762"/>
    </source>
</evidence>
<organism evidence="2 3">
    <name type="scientific">Schizophyllum amplum</name>
    <dbReference type="NCBI Taxonomy" id="97359"/>
    <lineage>
        <taxon>Eukaryota</taxon>
        <taxon>Fungi</taxon>
        <taxon>Dikarya</taxon>
        <taxon>Basidiomycota</taxon>
        <taxon>Agaricomycotina</taxon>
        <taxon>Agaricomycetes</taxon>
        <taxon>Agaricomycetidae</taxon>
        <taxon>Agaricales</taxon>
        <taxon>Schizophyllaceae</taxon>
        <taxon>Schizophyllum</taxon>
    </lineage>
</organism>
<feature type="compositionally biased region" description="Polar residues" evidence="1">
    <location>
        <begin position="1"/>
        <end position="10"/>
    </location>
</feature>
<feature type="region of interest" description="Disordered" evidence="1">
    <location>
        <begin position="1"/>
        <end position="175"/>
    </location>
</feature>
<feature type="compositionally biased region" description="Low complexity" evidence="1">
    <location>
        <begin position="30"/>
        <end position="41"/>
    </location>
</feature>
<feature type="compositionally biased region" description="Basic and acidic residues" evidence="1">
    <location>
        <begin position="552"/>
        <end position="574"/>
    </location>
</feature>
<keyword evidence="3" id="KW-1185">Reference proteome</keyword>